<evidence type="ECO:0000313" key="3">
    <source>
        <dbReference type="EMBL" id="CAE7196655.1"/>
    </source>
</evidence>
<feature type="region of interest" description="Disordered" evidence="1">
    <location>
        <begin position="42"/>
        <end position="83"/>
    </location>
</feature>
<keyword evidence="2" id="KW-0732">Signal</keyword>
<comment type="caution">
    <text evidence="3">The sequence shown here is derived from an EMBL/GenBank/DDBJ whole genome shotgun (WGS) entry which is preliminary data.</text>
</comment>
<name>A0A812J8P3_9DINO</name>
<dbReference type="Proteomes" id="UP000604046">
    <property type="component" value="Unassembled WGS sequence"/>
</dbReference>
<sequence length="672" mass="72351">MANMAMFLFACVGAILTTGMEIPATDQADESCALQSKASDHVTEKLETSEEPLAATQAATQVTSESGSGATHSPPPPSGIRAKGWRITAIKPSEAMWGWDVKQVQFLTDTGDELMPLPPLGCATVSSGTVEVEGWEPENAFRYDIDAKWGGRKDASGSFYIGVHCPTAVKLGEVRLQQEPHPSSPPVDQVKIEFTMDGFGGSTQWHKFCEVSISQNSLEPIWFLGILYYVEACHMCNKNWCAGPYMQHDTYVEVDHAKGPSLADAPEGCGVITSDTRMARNPETGAIYALVPFSSPCDCTTEWMSGHVHVGLNGCAAHNHDGEMWCYVVGGRNCWQARKSARFPGAFFISGCTPSTQSTPKQVLGRPLTLNGKTLLAAATATREVKDLADGWGFPASNLGHPMLSAVSGRAAHMPQELLEEALRGFGAGNPFPEATGTLAMESQLPHMLAVAQAELASAGPEEREHWKEAGLAEHASVGSFAKLCLELLVAGAPPRLLRRAIKAQEEELVHAHLSLGLLRGANHELQSPTVFKSLRVDLANATQTDGHGGFAIERLDLPEHSFEVRRDFVALRNAAIEEGLIGEGRAALRLFQRSLETLHGQSEGKLDGGEVLSEGRRALAKIVWAIANDEARHAALAMETIEWLSGRDSRPQAQLPKVQISSGTVVVQEVA</sequence>
<organism evidence="3 4">
    <name type="scientific">Symbiodinium natans</name>
    <dbReference type="NCBI Taxonomy" id="878477"/>
    <lineage>
        <taxon>Eukaryota</taxon>
        <taxon>Sar</taxon>
        <taxon>Alveolata</taxon>
        <taxon>Dinophyceae</taxon>
        <taxon>Suessiales</taxon>
        <taxon>Symbiodiniaceae</taxon>
        <taxon>Symbiodinium</taxon>
    </lineage>
</organism>
<protein>
    <submittedName>
        <fullName evidence="3">Uncharacterized protein</fullName>
    </submittedName>
</protein>
<dbReference type="EMBL" id="CAJNDS010000350">
    <property type="protein sequence ID" value="CAE7196655.1"/>
    <property type="molecule type" value="Genomic_DNA"/>
</dbReference>
<reference evidence="3" key="1">
    <citation type="submission" date="2021-02" db="EMBL/GenBank/DDBJ databases">
        <authorList>
            <person name="Dougan E. K."/>
            <person name="Rhodes N."/>
            <person name="Thang M."/>
            <person name="Chan C."/>
        </authorList>
    </citation>
    <scope>NUCLEOTIDE SEQUENCE</scope>
</reference>
<feature type="signal peptide" evidence="2">
    <location>
        <begin position="1"/>
        <end position="19"/>
    </location>
</feature>
<keyword evidence="4" id="KW-1185">Reference proteome</keyword>
<evidence type="ECO:0000313" key="4">
    <source>
        <dbReference type="Proteomes" id="UP000604046"/>
    </source>
</evidence>
<accession>A0A812J8P3</accession>
<proteinExistence type="predicted"/>
<gene>
    <name evidence="3" type="ORF">SNAT2548_LOCUS5502</name>
</gene>
<feature type="compositionally biased region" description="Polar residues" evidence="1">
    <location>
        <begin position="57"/>
        <end position="71"/>
    </location>
</feature>
<feature type="chain" id="PRO_5032718985" evidence="2">
    <location>
        <begin position="20"/>
        <end position="672"/>
    </location>
</feature>
<evidence type="ECO:0000256" key="1">
    <source>
        <dbReference type="SAM" id="MobiDB-lite"/>
    </source>
</evidence>
<evidence type="ECO:0000256" key="2">
    <source>
        <dbReference type="SAM" id="SignalP"/>
    </source>
</evidence>
<dbReference type="AlphaFoldDB" id="A0A812J8P3"/>